<organism evidence="1">
    <name type="scientific">uncultured Desulfobacterium sp</name>
    <dbReference type="NCBI Taxonomy" id="201089"/>
    <lineage>
        <taxon>Bacteria</taxon>
        <taxon>Pseudomonadati</taxon>
        <taxon>Thermodesulfobacteriota</taxon>
        <taxon>Desulfobacteria</taxon>
        <taxon>Desulfobacterales</taxon>
        <taxon>Desulfobacteriaceae</taxon>
        <taxon>Desulfobacterium</taxon>
        <taxon>environmental samples</taxon>
    </lineage>
</organism>
<evidence type="ECO:0000313" key="1">
    <source>
        <dbReference type="EMBL" id="CBX31850.1"/>
    </source>
</evidence>
<accession>E1YMQ6</accession>
<dbReference type="AlphaFoldDB" id="E1YMQ6"/>
<protein>
    <submittedName>
        <fullName evidence="1">Uncharacterized protein</fullName>
    </submittedName>
</protein>
<dbReference type="EMBL" id="FR695879">
    <property type="protein sequence ID" value="CBX31850.1"/>
    <property type="molecule type" value="Genomic_DNA"/>
</dbReference>
<reference evidence="1" key="1">
    <citation type="journal article" date="2011" name="Environ. Microbiol.">
        <title>Genomic insights into the metabolic potential of the polycyclic aromatic hydrocarbon degrading sulfate-reducing Deltaproteobacterium N47.</title>
        <authorList>
            <person name="Bergmann F."/>
            <person name="Selesi D."/>
            <person name="Weinmaier T."/>
            <person name="Tischler P."/>
            <person name="Rattei T."/>
            <person name="Meckenstock R.U."/>
        </authorList>
    </citation>
    <scope>NUCLEOTIDE SEQUENCE</scope>
</reference>
<sequence length="54" mass="6541">MPSFPGFFAVYKNKKRHEDGWFPAFTPSWRCKFFLNNFFIKLETFTLRDSSLEL</sequence>
<name>E1YMQ6_9BACT</name>
<proteinExistence type="predicted"/>
<gene>
    <name evidence="1" type="ORF">N47_N26750</name>
</gene>